<evidence type="ECO:0000256" key="1">
    <source>
        <dbReference type="SAM" id="MobiDB-lite"/>
    </source>
</evidence>
<evidence type="ECO:0000313" key="3">
    <source>
        <dbReference type="Proteomes" id="UP000232323"/>
    </source>
</evidence>
<keyword evidence="3" id="KW-1185">Reference proteome</keyword>
<proteinExistence type="predicted"/>
<sequence length="267" mass="29067">MGQDYRNLPPEAQGVLRMGLKLNPLAAPSSSTMPALSAGGVSLANYYLRPDEEGCQSPHQSGGTELEGGGEVDGPCGSAQKKVGRPSGGRPPLPPRPGHPTLSGSQAGGRKVESLKMKAGWMEFFKTLKDANITNLSPLWAGLKELQDSLLPFFKESTSTPSQKYVIRSLASKLCSAGKLGTPYFILQQAMLSQYVSLKPHQFLTEEIPMKILYAFIFNYLYLNVAKLSQTLELAGEEENRRRELSNAMDSFYGALCEVAPNMSRYA</sequence>
<feature type="compositionally biased region" description="Pro residues" evidence="1">
    <location>
        <begin position="89"/>
        <end position="98"/>
    </location>
</feature>
<dbReference type="Proteomes" id="UP000232323">
    <property type="component" value="Unassembled WGS sequence"/>
</dbReference>
<dbReference type="AlphaFoldDB" id="A0A250XSI5"/>
<feature type="region of interest" description="Disordered" evidence="1">
    <location>
        <begin position="52"/>
        <end position="110"/>
    </location>
</feature>
<dbReference type="EMBL" id="BEGY01000213">
    <property type="protein sequence ID" value="GAX85996.1"/>
    <property type="molecule type" value="Genomic_DNA"/>
</dbReference>
<organism evidence="2 3">
    <name type="scientific">Chlamydomonas eustigma</name>
    <dbReference type="NCBI Taxonomy" id="1157962"/>
    <lineage>
        <taxon>Eukaryota</taxon>
        <taxon>Viridiplantae</taxon>
        <taxon>Chlorophyta</taxon>
        <taxon>core chlorophytes</taxon>
        <taxon>Chlorophyceae</taxon>
        <taxon>CS clade</taxon>
        <taxon>Chlamydomonadales</taxon>
        <taxon>Chlamydomonadaceae</taxon>
        <taxon>Chlamydomonas</taxon>
    </lineage>
</organism>
<comment type="caution">
    <text evidence="2">The sequence shown here is derived from an EMBL/GenBank/DDBJ whole genome shotgun (WGS) entry which is preliminary data.</text>
</comment>
<reference evidence="2 3" key="1">
    <citation type="submission" date="2017-08" db="EMBL/GenBank/DDBJ databases">
        <title>Acidophilic green algal genome provides insights into adaptation to an acidic environment.</title>
        <authorList>
            <person name="Hirooka S."/>
            <person name="Hirose Y."/>
            <person name="Kanesaki Y."/>
            <person name="Higuchi S."/>
            <person name="Fujiwara T."/>
            <person name="Onuma R."/>
            <person name="Era A."/>
            <person name="Ohbayashi R."/>
            <person name="Uzuka A."/>
            <person name="Nozaki H."/>
            <person name="Yoshikawa H."/>
            <person name="Miyagishima S.Y."/>
        </authorList>
    </citation>
    <scope>NUCLEOTIDE SEQUENCE [LARGE SCALE GENOMIC DNA]</scope>
    <source>
        <strain evidence="2 3">NIES-2499</strain>
    </source>
</reference>
<gene>
    <name evidence="2" type="ORF">CEUSTIGMA_g13412.t1</name>
</gene>
<protein>
    <submittedName>
        <fullName evidence="2">Uncharacterized protein</fullName>
    </submittedName>
</protein>
<evidence type="ECO:0000313" key="2">
    <source>
        <dbReference type="EMBL" id="GAX85996.1"/>
    </source>
</evidence>
<accession>A0A250XSI5</accession>
<name>A0A250XSI5_9CHLO</name>